<organism evidence="2 3">
    <name type="scientific">Waterburya agarophytonicola KI4</name>
    <dbReference type="NCBI Taxonomy" id="2874699"/>
    <lineage>
        <taxon>Bacteria</taxon>
        <taxon>Bacillati</taxon>
        <taxon>Cyanobacteriota</taxon>
        <taxon>Cyanophyceae</taxon>
        <taxon>Pleurocapsales</taxon>
        <taxon>Hyellaceae</taxon>
        <taxon>Waterburya</taxon>
        <taxon>Waterburya agarophytonicola</taxon>
    </lineage>
</organism>
<dbReference type="EMBL" id="JADWDC010000029">
    <property type="protein sequence ID" value="MCC0177815.1"/>
    <property type="molecule type" value="Genomic_DNA"/>
</dbReference>
<evidence type="ECO:0000313" key="3">
    <source>
        <dbReference type="Proteomes" id="UP000729733"/>
    </source>
</evidence>
<gene>
    <name evidence="2" type="ORF">I4641_12585</name>
</gene>
<protein>
    <submittedName>
        <fullName evidence="2">Uncharacterized protein</fullName>
    </submittedName>
</protein>
<dbReference type="Proteomes" id="UP000729733">
    <property type="component" value="Unassembled WGS sequence"/>
</dbReference>
<name>A0A964BTY7_9CYAN</name>
<comment type="caution">
    <text evidence="2">The sequence shown here is derived from an EMBL/GenBank/DDBJ whole genome shotgun (WGS) entry which is preliminary data.</text>
</comment>
<keyword evidence="3" id="KW-1185">Reference proteome</keyword>
<feature type="region of interest" description="Disordered" evidence="1">
    <location>
        <begin position="1"/>
        <end position="22"/>
    </location>
</feature>
<dbReference type="AlphaFoldDB" id="A0A964BTY7"/>
<proteinExistence type="predicted"/>
<reference evidence="2" key="1">
    <citation type="journal article" date="2021" name="Antonie Van Leeuwenhoek">
        <title>Draft genome and description of Waterburya agarophytonicola gen. nov. sp. nov. (Pleurocapsales, Cyanobacteria): a seaweed symbiont.</title>
        <authorList>
            <person name="Bonthond G."/>
            <person name="Shalygin S."/>
            <person name="Bayer T."/>
            <person name="Weinberger F."/>
        </authorList>
    </citation>
    <scope>NUCLEOTIDE SEQUENCE</scope>
    <source>
        <strain evidence="2">KI4</strain>
    </source>
</reference>
<evidence type="ECO:0000256" key="1">
    <source>
        <dbReference type="SAM" id="MobiDB-lite"/>
    </source>
</evidence>
<accession>A0A964BTY7</accession>
<evidence type="ECO:0000313" key="2">
    <source>
        <dbReference type="EMBL" id="MCC0177815.1"/>
    </source>
</evidence>
<sequence length="105" mass="11912">MTISKSRPPQGSYDENYDPRPSTVSIGVSLITVETDSFIQDNRHVEIPVDDDIVYLTVPREIVHLPCGGASYDIIADLLEAQGYLRKHWSIQSVWECIPEDQHPF</sequence>